<comment type="caution">
    <text evidence="1">The sequence shown here is derived from an EMBL/GenBank/DDBJ whole genome shotgun (WGS) entry which is preliminary data.</text>
</comment>
<sequence length="123" mass="14020">MNDPANTKSAAWDGTLVKTWLERRLAAAKLDQAMADRRGYEAQDDYDKAAAEEWACRALQAPDCTADQAGFAKRLKDLIAQDDYTATGIYDDIRFQRHVRSQLRKIAKMAKTNEGFEKTLRYQ</sequence>
<evidence type="ECO:0000313" key="1">
    <source>
        <dbReference type="EMBL" id="PTM45523.1"/>
    </source>
</evidence>
<name>A0A2T4YPT6_9SPHN</name>
<accession>A0A2T4YPT6</accession>
<organism evidence="1 2">
    <name type="scientific">Sphingomonas aerolata</name>
    <dbReference type="NCBI Taxonomy" id="185951"/>
    <lineage>
        <taxon>Bacteria</taxon>
        <taxon>Pseudomonadati</taxon>
        <taxon>Pseudomonadota</taxon>
        <taxon>Alphaproteobacteria</taxon>
        <taxon>Sphingomonadales</taxon>
        <taxon>Sphingomonadaceae</taxon>
        <taxon>Sphingomonas</taxon>
    </lineage>
</organism>
<dbReference type="RefSeq" id="WP_208620942.1">
    <property type="nucleotide sequence ID" value="NZ_PZZN01000002.1"/>
</dbReference>
<reference evidence="1 2" key="1">
    <citation type="submission" date="2018-04" db="EMBL/GenBank/DDBJ databases">
        <title>Genomic Encyclopedia of Type Strains, Phase III (KMG-III): the genomes of soil and plant-associated and newly described type strains.</title>
        <authorList>
            <person name="Whitman W."/>
        </authorList>
    </citation>
    <scope>NUCLEOTIDE SEQUENCE [LARGE SCALE GENOMIC DNA]</scope>
    <source>
        <strain evidence="1 2">NW12</strain>
    </source>
</reference>
<protein>
    <submittedName>
        <fullName evidence="1">Uncharacterized protein</fullName>
    </submittedName>
</protein>
<proteinExistence type="predicted"/>
<dbReference type="AlphaFoldDB" id="A0A2T4YPT6"/>
<dbReference type="Proteomes" id="UP000240996">
    <property type="component" value="Unassembled WGS sequence"/>
</dbReference>
<evidence type="ECO:0000313" key="2">
    <source>
        <dbReference type="Proteomes" id="UP000240996"/>
    </source>
</evidence>
<gene>
    <name evidence="1" type="ORF">C8J24_1747</name>
</gene>
<dbReference type="EMBL" id="PZZN01000002">
    <property type="protein sequence ID" value="PTM45523.1"/>
    <property type="molecule type" value="Genomic_DNA"/>
</dbReference>
<keyword evidence="2" id="KW-1185">Reference proteome</keyword>